<gene>
    <name evidence="2" type="ORF">F53441_11223</name>
</gene>
<evidence type="ECO:0000256" key="1">
    <source>
        <dbReference type="SAM" id="MobiDB-lite"/>
    </source>
</evidence>
<dbReference type="OrthoDB" id="3261350at2759"/>
<dbReference type="EMBL" id="JAADJG010000557">
    <property type="protein sequence ID" value="KAF4444165.1"/>
    <property type="molecule type" value="Genomic_DNA"/>
</dbReference>
<sequence>MYQRLVAFIRNATTPEESASKLTSVLKLISKDNEGVKETLLSFIATGPPLLRRQAVLQLQKANAGYWVSFFRTVAADVRLLEAQWGGKDWLPADVRASCQARFNNPYPPLFVGKMVRITRAAVLKGINLHSLWADDGPLRKSSRPRDAWYLDDSLYKSVMEEIQNLPTTNEPAGDPYSIPSSIDREIPDSNNELTLRDKPHEVIVIPDEAPDLSDHGDTEPLPEQDLPDQISSETPQEEPPNMMPPPAPETNAVSTKRTHSQMKRSGVSIYDKYKSLVSGLKSEHIARLRTEAIKDLEKAESVKTTADQVLGSVQGMQDQVTTICENSEKYMSTITDQEVIIKLQDFLRQVMPACPDEKITKGLWERNHQALKKLEEAKQRVRTLDHIEKARQIQKAYVAMEDYQHKIRGHAQDIHGMVNAIEEACIEAFSCAEVENWASVLDPGNNGRV</sequence>
<dbReference type="Proteomes" id="UP000605986">
    <property type="component" value="Unassembled WGS sequence"/>
</dbReference>
<feature type="compositionally biased region" description="Pro residues" evidence="1">
    <location>
        <begin position="238"/>
        <end position="249"/>
    </location>
</feature>
<name>A0A8H4NQR4_9HYPO</name>
<comment type="caution">
    <text evidence="2">The sequence shown here is derived from an EMBL/GenBank/DDBJ whole genome shotgun (WGS) entry which is preliminary data.</text>
</comment>
<evidence type="ECO:0000313" key="2">
    <source>
        <dbReference type="EMBL" id="KAF4444165.1"/>
    </source>
</evidence>
<reference evidence="2" key="1">
    <citation type="submission" date="2020-01" db="EMBL/GenBank/DDBJ databases">
        <title>Identification and distribution of gene clusters putatively required for synthesis of sphingolipid metabolism inhibitors in phylogenetically diverse species of the filamentous fungus Fusarium.</title>
        <authorList>
            <person name="Kim H.-S."/>
            <person name="Busman M."/>
            <person name="Brown D.W."/>
            <person name="Divon H."/>
            <person name="Uhlig S."/>
            <person name="Proctor R.H."/>
        </authorList>
    </citation>
    <scope>NUCLEOTIDE SEQUENCE</scope>
    <source>
        <strain evidence="2">NRRL 53441</strain>
    </source>
</reference>
<protein>
    <submittedName>
        <fullName evidence="2">Uncharacterized protein</fullName>
    </submittedName>
</protein>
<dbReference type="AlphaFoldDB" id="A0A8H4NQR4"/>
<accession>A0A8H4NQR4</accession>
<keyword evidence="3" id="KW-1185">Reference proteome</keyword>
<proteinExistence type="predicted"/>
<feature type="region of interest" description="Disordered" evidence="1">
    <location>
        <begin position="166"/>
        <end position="265"/>
    </location>
</feature>
<evidence type="ECO:0000313" key="3">
    <source>
        <dbReference type="Proteomes" id="UP000605986"/>
    </source>
</evidence>
<organism evidence="2 3">
    <name type="scientific">Fusarium austroafricanum</name>
    <dbReference type="NCBI Taxonomy" id="2364996"/>
    <lineage>
        <taxon>Eukaryota</taxon>
        <taxon>Fungi</taxon>
        <taxon>Dikarya</taxon>
        <taxon>Ascomycota</taxon>
        <taxon>Pezizomycotina</taxon>
        <taxon>Sordariomycetes</taxon>
        <taxon>Hypocreomycetidae</taxon>
        <taxon>Hypocreales</taxon>
        <taxon>Nectriaceae</taxon>
        <taxon>Fusarium</taxon>
        <taxon>Fusarium concolor species complex</taxon>
    </lineage>
</organism>